<dbReference type="STRING" id="299255.SAMN02745129_1181"/>
<evidence type="ECO:0000313" key="2">
    <source>
        <dbReference type="EMBL" id="SHG93109.1"/>
    </source>
</evidence>
<keyword evidence="1" id="KW-0732">Signal</keyword>
<protein>
    <submittedName>
        <fullName evidence="2">Uncharacterized protein</fullName>
    </submittedName>
</protein>
<dbReference type="Proteomes" id="UP000184268">
    <property type="component" value="Unassembled WGS sequence"/>
</dbReference>
<dbReference type="OrthoDB" id="9956808at2"/>
<organism evidence="2 3">
    <name type="scientific">Ferrimonas marina</name>
    <dbReference type="NCBI Taxonomy" id="299255"/>
    <lineage>
        <taxon>Bacteria</taxon>
        <taxon>Pseudomonadati</taxon>
        <taxon>Pseudomonadota</taxon>
        <taxon>Gammaproteobacteria</taxon>
        <taxon>Alteromonadales</taxon>
        <taxon>Ferrimonadaceae</taxon>
        <taxon>Ferrimonas</taxon>
    </lineage>
</organism>
<accession>A0A1M5NV92</accession>
<evidence type="ECO:0000313" key="3">
    <source>
        <dbReference type="Proteomes" id="UP000184268"/>
    </source>
</evidence>
<reference evidence="2 3" key="1">
    <citation type="submission" date="2016-11" db="EMBL/GenBank/DDBJ databases">
        <authorList>
            <person name="Jaros S."/>
            <person name="Januszkiewicz K."/>
            <person name="Wedrychowicz H."/>
        </authorList>
    </citation>
    <scope>NUCLEOTIDE SEQUENCE [LARGE SCALE GENOMIC DNA]</scope>
    <source>
        <strain evidence="2 3">DSM 16917</strain>
    </source>
</reference>
<feature type="signal peptide" evidence="1">
    <location>
        <begin position="1"/>
        <end position="18"/>
    </location>
</feature>
<dbReference type="RefSeq" id="WP_067658372.1">
    <property type="nucleotide sequence ID" value="NZ_FQXG01000001.1"/>
</dbReference>
<evidence type="ECO:0000256" key="1">
    <source>
        <dbReference type="SAM" id="SignalP"/>
    </source>
</evidence>
<dbReference type="EMBL" id="FQXG01000001">
    <property type="protein sequence ID" value="SHG93109.1"/>
    <property type="molecule type" value="Genomic_DNA"/>
</dbReference>
<gene>
    <name evidence="2" type="ORF">SAMN02745129_1181</name>
</gene>
<proteinExistence type="predicted"/>
<dbReference type="AlphaFoldDB" id="A0A1M5NV92"/>
<name>A0A1M5NV92_9GAMM</name>
<keyword evidence="3" id="KW-1185">Reference proteome</keyword>
<feature type="chain" id="PRO_5009912711" evidence="1">
    <location>
        <begin position="19"/>
        <end position="115"/>
    </location>
</feature>
<sequence>MIRCITGALLAMSIAAVAAPLQNEFVEIAVQVDQQAGTFELICTPKKVASELPSGWVATCNALGKQLLQLAVDSGMTVQVVDQPFGQAGEFAQFSTDSLPDNVIPRRIISPSFGE</sequence>